<feature type="domain" description="Endo-beta-1,6-galactanase-like" evidence="1">
    <location>
        <begin position="7"/>
        <end position="179"/>
    </location>
</feature>
<dbReference type="InterPro" id="IPR017853">
    <property type="entry name" value="GH"/>
</dbReference>
<reference evidence="3 4" key="1">
    <citation type="submission" date="2013-04" db="EMBL/GenBank/DDBJ databases">
        <title>The Genome Sequence of Bacteroides vulgatus dnLKV7.</title>
        <authorList>
            <consortium name="The Broad Institute Genomics Platform"/>
            <consortium name="The Broad Institute Genome Sequencing Center for Infectious Disease"/>
            <person name="Earl A."/>
            <person name="Xavier R."/>
            <person name="Kuhn K."/>
            <person name="Stappenbeck T."/>
            <person name="Walker B."/>
            <person name="Young S."/>
            <person name="Zeng Q."/>
            <person name="Gargeya S."/>
            <person name="Fitzgerald M."/>
            <person name="Haas B."/>
            <person name="Abouelleil A."/>
            <person name="Allen A.W."/>
            <person name="Alvarado L."/>
            <person name="Arachchi H.M."/>
            <person name="Berlin A.M."/>
            <person name="Chapman S.B."/>
            <person name="Gainer-Dewar J."/>
            <person name="Goldberg J."/>
            <person name="Griggs A."/>
            <person name="Gujja S."/>
            <person name="Hansen M."/>
            <person name="Howarth C."/>
            <person name="Imamovic A."/>
            <person name="Ireland A."/>
            <person name="Larimer J."/>
            <person name="McCowan C."/>
            <person name="Murphy C."/>
            <person name="Pearson M."/>
            <person name="Poon T.W."/>
            <person name="Priest M."/>
            <person name="Roberts A."/>
            <person name="Saif S."/>
            <person name="Shea T."/>
            <person name="Sisk P."/>
            <person name="Sykes S."/>
            <person name="Wortman J."/>
            <person name="Nusbaum C."/>
            <person name="Birren B."/>
        </authorList>
    </citation>
    <scope>NUCLEOTIDE SEQUENCE [LARGE SCALE GENOMIC DNA]</scope>
    <source>
        <strain evidence="4">dnLKV7</strain>
    </source>
</reference>
<dbReference type="Gene3D" id="3.20.20.80">
    <property type="entry name" value="Glycosidases"/>
    <property type="match status" value="1"/>
</dbReference>
<dbReference type="SUPFAM" id="SSF51445">
    <property type="entry name" value="(Trans)glycosidases"/>
    <property type="match status" value="1"/>
</dbReference>
<sequence>MELDWPKQEGTPATNREIARAIRLISKEFVNNQIDTQILVNESSDYRCMFDTHMTNWERGYQIQSFFNPDSTATYLGDTPNVPRLMVGHSYWTNTPLNNLHDIRCQLKDTLDKYKVDFWQTETCIMGNDEEIGGGGGYDFTMKTALYVARIIHHDIVYAGARSWQWWRSIGGDYKDGLIREYSDPTFLNGEVKDSKLMWALGNYSRFIRPGAVRKAIIAKDNQGKIIPEGDTDVTGLMCSAYQNTDGKEVFVMINYAAEDKEFTFYQRNGIIKNWKIYRTSDKDGENLLPVGSIKNHEKVVIPARSIITLVTQ</sequence>
<dbReference type="Proteomes" id="UP000014151">
    <property type="component" value="Unassembled WGS sequence"/>
</dbReference>
<name>R9H413_PHOVU</name>
<dbReference type="InterPro" id="IPR039514">
    <property type="entry name" value="6GAL-like"/>
</dbReference>
<gene>
    <name evidence="3" type="ORF">C800_03658</name>
</gene>
<accession>R9H413</accession>
<feature type="domain" description="Glycosyl hydrolase family 30 beta sandwich" evidence="2">
    <location>
        <begin position="234"/>
        <end position="310"/>
    </location>
</feature>
<evidence type="ECO:0008006" key="5">
    <source>
        <dbReference type="Google" id="ProtNLM"/>
    </source>
</evidence>
<dbReference type="PATRIC" id="fig|1235786.3.peg.3815"/>
<dbReference type="Pfam" id="PF17189">
    <property type="entry name" value="Glyco_hydro_30C"/>
    <property type="match status" value="1"/>
</dbReference>
<evidence type="ECO:0000313" key="3">
    <source>
        <dbReference type="EMBL" id="EOR98633.1"/>
    </source>
</evidence>
<dbReference type="PANTHER" id="PTHR42767">
    <property type="entry name" value="ENDO-BETA-1,6-GALACTANASE"/>
    <property type="match status" value="1"/>
</dbReference>
<dbReference type="PANTHER" id="PTHR42767:SF1">
    <property type="entry name" value="ENDO-BETA-1,6-GALACTANASE-LIKE DOMAIN-CONTAINING PROTEIN"/>
    <property type="match status" value="1"/>
</dbReference>
<dbReference type="Pfam" id="PF14587">
    <property type="entry name" value="Glyco_hydr_30_2"/>
    <property type="match status" value="1"/>
</dbReference>
<dbReference type="EMBL" id="ASSN01000025">
    <property type="protein sequence ID" value="EOR98633.1"/>
    <property type="molecule type" value="Genomic_DNA"/>
</dbReference>
<dbReference type="GO" id="GO:0004553">
    <property type="term" value="F:hydrolase activity, hydrolyzing O-glycosyl compounds"/>
    <property type="evidence" value="ECO:0007669"/>
    <property type="project" value="InterPro"/>
</dbReference>
<evidence type="ECO:0000313" key="4">
    <source>
        <dbReference type="Proteomes" id="UP000014151"/>
    </source>
</evidence>
<dbReference type="InterPro" id="IPR033452">
    <property type="entry name" value="GH30_C"/>
</dbReference>
<evidence type="ECO:0000259" key="1">
    <source>
        <dbReference type="Pfam" id="PF14587"/>
    </source>
</evidence>
<dbReference type="InterPro" id="IPR039743">
    <property type="entry name" value="6GAL/EXGAL"/>
</dbReference>
<proteinExistence type="predicted"/>
<evidence type="ECO:0000259" key="2">
    <source>
        <dbReference type="Pfam" id="PF17189"/>
    </source>
</evidence>
<dbReference type="AlphaFoldDB" id="R9H413"/>
<dbReference type="InterPro" id="IPR013780">
    <property type="entry name" value="Glyco_hydro_b"/>
</dbReference>
<organism evidence="3 4">
    <name type="scientific">Phocaeicola vulgatus dnLKV7</name>
    <dbReference type="NCBI Taxonomy" id="1235786"/>
    <lineage>
        <taxon>Bacteria</taxon>
        <taxon>Pseudomonadati</taxon>
        <taxon>Bacteroidota</taxon>
        <taxon>Bacteroidia</taxon>
        <taxon>Bacteroidales</taxon>
        <taxon>Bacteroidaceae</taxon>
        <taxon>Phocaeicola</taxon>
    </lineage>
</organism>
<dbReference type="SUPFAM" id="SSF51011">
    <property type="entry name" value="Glycosyl hydrolase domain"/>
    <property type="match status" value="1"/>
</dbReference>
<dbReference type="Gene3D" id="2.60.40.1180">
    <property type="entry name" value="Golgi alpha-mannosidase II"/>
    <property type="match status" value="1"/>
</dbReference>
<comment type="caution">
    <text evidence="3">The sequence shown here is derived from an EMBL/GenBank/DDBJ whole genome shotgun (WGS) entry which is preliminary data.</text>
</comment>
<dbReference type="HOGENOM" id="CLU_887573_0_0_10"/>
<protein>
    <recommendedName>
        <fullName evidence="5">Xylanase</fullName>
    </recommendedName>
</protein>